<reference evidence="6" key="1">
    <citation type="submission" date="2016-10" db="EMBL/GenBank/DDBJ databases">
        <authorList>
            <person name="Varghese N."/>
        </authorList>
    </citation>
    <scope>NUCLEOTIDE SEQUENCE [LARGE SCALE GENOMIC DNA]</scope>
    <source>
        <strain evidence="6">DSM 20639</strain>
    </source>
</reference>
<reference evidence="4" key="2">
    <citation type="submission" date="2016-10" db="EMBL/GenBank/DDBJ databases">
        <authorList>
            <person name="de Groot N.N."/>
        </authorList>
    </citation>
    <scope>NUCLEOTIDE SEQUENCE [LARGE SCALE GENOMIC DNA]</scope>
    <source>
        <strain evidence="4">DSM 20639</strain>
    </source>
</reference>
<evidence type="ECO:0000313" key="4">
    <source>
        <dbReference type="EMBL" id="SDE12449.1"/>
    </source>
</evidence>
<dbReference type="InterPro" id="IPR002347">
    <property type="entry name" value="SDR_fam"/>
</dbReference>
<dbReference type="Pfam" id="PF13561">
    <property type="entry name" value="adh_short_C2"/>
    <property type="match status" value="1"/>
</dbReference>
<evidence type="ECO:0000313" key="3">
    <source>
        <dbReference type="EMBL" id="MDY5152609.1"/>
    </source>
</evidence>
<gene>
    <name evidence="5" type="primary">hsdA</name>
    <name evidence="5" type="ORF">NCTC10327_00180</name>
    <name evidence="3" type="ORF">R6G71_00870</name>
    <name evidence="4" type="ORF">SAMN05421878_102164</name>
</gene>
<keyword evidence="2 5" id="KW-0560">Oxidoreductase</keyword>
<dbReference type="RefSeq" id="WP_049620268.1">
    <property type="nucleotide sequence ID" value="NZ_FNAU01000002.1"/>
</dbReference>
<name>A0A0K9ERA2_9ACTO</name>
<dbReference type="EMBL" id="UYIO01000001">
    <property type="protein sequence ID" value="VDG75470.1"/>
    <property type="molecule type" value="Genomic_DNA"/>
</dbReference>
<evidence type="ECO:0000256" key="1">
    <source>
        <dbReference type="ARBA" id="ARBA00006484"/>
    </source>
</evidence>
<comment type="similarity">
    <text evidence="1">Belongs to the short-chain dehydrogenases/reductases (SDR) family.</text>
</comment>
<dbReference type="Proteomes" id="UP001273799">
    <property type="component" value="Unassembled WGS sequence"/>
</dbReference>
<dbReference type="PANTHER" id="PTHR24321">
    <property type="entry name" value="DEHYDROGENASES, SHORT CHAIN"/>
    <property type="match status" value="1"/>
</dbReference>
<protein>
    <submittedName>
        <fullName evidence="5">Cyclopentanol dehydrogenase</fullName>
        <ecNumber evidence="5">1.1.1.50</ecNumber>
    </submittedName>
    <submittedName>
        <fullName evidence="4">NAD(P)-dependent dehydrogenase, short-chain alcohol dehydrogenase family</fullName>
    </submittedName>
    <submittedName>
        <fullName evidence="3">SDR family oxidoreductase</fullName>
    </submittedName>
</protein>
<evidence type="ECO:0000313" key="5">
    <source>
        <dbReference type="EMBL" id="VDG75470.1"/>
    </source>
</evidence>
<dbReference type="PRINTS" id="PR00081">
    <property type="entry name" value="GDHRDH"/>
</dbReference>
<accession>A0A0K9ERA2</accession>
<reference evidence="3" key="4">
    <citation type="submission" date="2023-10" db="EMBL/GenBank/DDBJ databases">
        <title>Whole Genome based description of the genera Actinobaculum and Actinotignum reveals a complex phylogenetic relationship within the species included in the genus Actinotignum.</title>
        <authorList>
            <person name="Jensen C.S."/>
            <person name="Dargis R."/>
            <person name="Kemp M."/>
            <person name="Christensen J.J."/>
        </authorList>
    </citation>
    <scope>NUCLEOTIDE SEQUENCE</scope>
    <source>
        <strain evidence="3">Actinobaculum_suis_CCUG19206T</strain>
    </source>
</reference>
<dbReference type="PANTHER" id="PTHR24321:SF8">
    <property type="entry name" value="ESTRADIOL 17-BETA-DEHYDROGENASE 8-RELATED"/>
    <property type="match status" value="1"/>
</dbReference>
<proteinExistence type="inferred from homology"/>
<dbReference type="EC" id="1.1.1.50" evidence="5"/>
<dbReference type="Proteomes" id="UP000182744">
    <property type="component" value="Unassembled WGS sequence"/>
</dbReference>
<dbReference type="SUPFAM" id="SSF51735">
    <property type="entry name" value="NAD(P)-binding Rossmann-fold domains"/>
    <property type="match status" value="1"/>
</dbReference>
<dbReference type="InterPro" id="IPR036291">
    <property type="entry name" value="NAD(P)-bd_dom_sf"/>
</dbReference>
<dbReference type="STRING" id="1657.ACU20_05120"/>
<evidence type="ECO:0000256" key="2">
    <source>
        <dbReference type="ARBA" id="ARBA00023002"/>
    </source>
</evidence>
<organism evidence="5 7">
    <name type="scientific">Actinobaculum suis</name>
    <dbReference type="NCBI Taxonomy" id="1657"/>
    <lineage>
        <taxon>Bacteria</taxon>
        <taxon>Bacillati</taxon>
        <taxon>Actinomycetota</taxon>
        <taxon>Actinomycetes</taxon>
        <taxon>Actinomycetales</taxon>
        <taxon>Actinomycetaceae</taxon>
        <taxon>Actinobaculum</taxon>
    </lineage>
</organism>
<dbReference type="EMBL" id="JAWNFU010000001">
    <property type="protein sequence ID" value="MDY5152609.1"/>
    <property type="molecule type" value="Genomic_DNA"/>
</dbReference>
<reference evidence="5 7" key="3">
    <citation type="submission" date="2018-11" db="EMBL/GenBank/DDBJ databases">
        <authorList>
            <consortium name="Pathogen Informatics"/>
        </authorList>
    </citation>
    <scope>NUCLEOTIDE SEQUENCE [LARGE SCALE GENOMIC DNA]</scope>
    <source>
        <strain evidence="5 7">NCTC10327</strain>
    </source>
</reference>
<keyword evidence="6" id="KW-1185">Reference proteome</keyword>
<evidence type="ECO:0000313" key="6">
    <source>
        <dbReference type="Proteomes" id="UP000182744"/>
    </source>
</evidence>
<dbReference type="AlphaFoldDB" id="A0A0K9ERA2"/>
<sequence length="265" mass="27889">MSRTYVVTGSGSGIGKKTAELLRERGDKVVGIDLKGGEIEADLSTPEGREAAAAKAIELSDGKIDAIIACAGISAPIPKTVSINFFGVVELIAKLRPTLAKSEAPRISVVSSMATLQTVSPEMVEAMLAGDEAKALEIAASFLDENDQMAGYIAYPSSKRALSRWVRRVCITDEYAGAGIAVNAVAPAAVLTPMTKGLVDTEEGRALLAKSTPMPLNGFQPAETIANALIWLTEESNTHCTGQTIYVDGGCDASLRGDDIWSWND</sequence>
<dbReference type="GO" id="GO:0140169">
    <property type="term" value="F:3-alpha-hydroxysteroid 3-dehydrogenase [NAD(P)+] activity"/>
    <property type="evidence" value="ECO:0007669"/>
    <property type="project" value="UniProtKB-EC"/>
</dbReference>
<dbReference type="Proteomes" id="UP000269974">
    <property type="component" value="Unassembled WGS sequence"/>
</dbReference>
<evidence type="ECO:0000313" key="7">
    <source>
        <dbReference type="Proteomes" id="UP000269974"/>
    </source>
</evidence>
<dbReference type="Gene3D" id="3.40.50.720">
    <property type="entry name" value="NAD(P)-binding Rossmann-like Domain"/>
    <property type="match status" value="1"/>
</dbReference>
<dbReference type="PATRIC" id="fig|1657.3.peg.1784"/>
<dbReference type="EMBL" id="FNAU01000002">
    <property type="protein sequence ID" value="SDE12449.1"/>
    <property type="molecule type" value="Genomic_DNA"/>
</dbReference>